<keyword evidence="1" id="KW-1133">Transmembrane helix</keyword>
<dbReference type="PIRSF" id="PIRSF021383">
    <property type="entry name" value="YunB"/>
    <property type="match status" value="1"/>
</dbReference>
<sequence>MYYRKISNNKEKIQFKLIKRIFIIATITIIIALISFIYYFDKVVSPTVMLVADSEMRAKTIEIINKNIANVYEKKFDYEDIIEIDKDNKGNITMIKADTVKLNTLATEVAIKSQQEIKEVGSIGVKIPIGYITKNNIMSYFGPTITVKMEPIGRVDVSYDSTFESAGINQTRHKIYIVVKTDLKIILPLDSREVQVKNEIPVSETIIVGEIPRTSLGSDIFENK</sequence>
<organism evidence="2 3">
    <name type="scientific">Clostridium tarantellae</name>
    <dbReference type="NCBI Taxonomy" id="39493"/>
    <lineage>
        <taxon>Bacteria</taxon>
        <taxon>Bacillati</taxon>
        <taxon>Bacillota</taxon>
        <taxon>Clostridia</taxon>
        <taxon>Eubacteriales</taxon>
        <taxon>Clostridiaceae</taxon>
        <taxon>Clostridium</taxon>
    </lineage>
</organism>
<evidence type="ECO:0000313" key="3">
    <source>
        <dbReference type="Proteomes" id="UP000430345"/>
    </source>
</evidence>
<protein>
    <submittedName>
        <fullName evidence="2">Sporulation protein YunB</fullName>
    </submittedName>
</protein>
<gene>
    <name evidence="2" type="primary">yunB</name>
    <name evidence="2" type="ORF">GBZ86_04495</name>
</gene>
<proteinExistence type="predicted"/>
<accession>A0A6I1MLM1</accession>
<evidence type="ECO:0000256" key="1">
    <source>
        <dbReference type="SAM" id="Phobius"/>
    </source>
</evidence>
<dbReference type="EMBL" id="WHJC01000034">
    <property type="protein sequence ID" value="MPQ43017.1"/>
    <property type="molecule type" value="Genomic_DNA"/>
</dbReference>
<comment type="caution">
    <text evidence="2">The sequence shown here is derived from an EMBL/GenBank/DDBJ whole genome shotgun (WGS) entry which is preliminary data.</text>
</comment>
<evidence type="ECO:0000313" key="2">
    <source>
        <dbReference type="EMBL" id="MPQ43017.1"/>
    </source>
</evidence>
<feature type="transmembrane region" description="Helical" evidence="1">
    <location>
        <begin position="21"/>
        <end position="40"/>
    </location>
</feature>
<dbReference type="RefSeq" id="WP_327444068.1">
    <property type="nucleotide sequence ID" value="NZ_WHJC01000034.1"/>
</dbReference>
<dbReference type="NCBIfam" id="TIGR02832">
    <property type="entry name" value="spo_yunB"/>
    <property type="match status" value="1"/>
</dbReference>
<dbReference type="Pfam" id="PF09560">
    <property type="entry name" value="Spore_YunB"/>
    <property type="match status" value="1"/>
</dbReference>
<dbReference type="InterPro" id="IPR014197">
    <property type="entry name" value="Sporulation_prot_YunB"/>
</dbReference>
<reference evidence="2 3" key="1">
    <citation type="submission" date="2019-10" db="EMBL/GenBank/DDBJ databases">
        <title>The Genome Sequence of Clostridium tarantellae Isolated from Fish Brain.</title>
        <authorList>
            <person name="Bano L."/>
            <person name="Kiel M."/>
            <person name="Sales G."/>
            <person name="Doxey A.C."/>
            <person name="Mansfield M.J."/>
            <person name="Schiavone M."/>
            <person name="Rossetto O."/>
            <person name="Pirazzini M."/>
            <person name="Dobrindt U."/>
            <person name="Montecucco C."/>
        </authorList>
    </citation>
    <scope>NUCLEOTIDE SEQUENCE [LARGE SCALE GENOMIC DNA]</scope>
    <source>
        <strain evidence="2 3">DSM 3997</strain>
    </source>
</reference>
<keyword evidence="1" id="KW-0472">Membrane</keyword>
<dbReference type="Proteomes" id="UP000430345">
    <property type="component" value="Unassembled WGS sequence"/>
</dbReference>
<keyword evidence="1" id="KW-0812">Transmembrane</keyword>
<name>A0A6I1MLM1_9CLOT</name>
<keyword evidence="3" id="KW-1185">Reference proteome</keyword>
<dbReference type="AlphaFoldDB" id="A0A6I1MLM1"/>